<accession>E8Z6C7</accession>
<feature type="non-terminal residue" evidence="1">
    <location>
        <position position="1"/>
    </location>
</feature>
<dbReference type="EMBL" id="FJ599954">
    <property type="protein sequence ID" value="ACU45007.1"/>
    <property type="molecule type" value="mRNA"/>
</dbReference>
<evidence type="ECO:0000313" key="1">
    <source>
        <dbReference type="EMBL" id="ACU45007.1"/>
    </source>
</evidence>
<organism evidence="1">
    <name type="scientific">Pfiesteria piscicida</name>
    <name type="common">Phantom dinoflagellate</name>
    <dbReference type="NCBI Taxonomy" id="71001"/>
    <lineage>
        <taxon>Eukaryota</taxon>
        <taxon>Sar</taxon>
        <taxon>Alveolata</taxon>
        <taxon>Dinophyceae</taxon>
        <taxon>Peridiniales</taxon>
        <taxon>Pfiesteriaceae</taxon>
        <taxon>Pfiesteria</taxon>
    </lineage>
</organism>
<sequence length="84" mass="9637">ATMRPLTKLFLDSGYNDPANLWVWNVHGTDWIYPGGPDSTDVKNDVTFNQWQDLDDSYTPWTITEPVDMNSVDPWLSEVGRGIY</sequence>
<reference evidence="1" key="1">
    <citation type="submission" date="2008-12" db="EMBL/GenBank/DDBJ databases">
        <authorList>
            <person name="Zhang H."/>
            <person name="Lin S."/>
        </authorList>
    </citation>
    <scope>NUCLEOTIDE SEQUENCE</scope>
    <source>
        <strain evidence="1">CCMP1831</strain>
    </source>
</reference>
<reference evidence="1" key="2">
    <citation type="book" date="2010" name="PROCEEDINGS OF 13TH INTERNATIONAL CONFERENCE ON HARMFUL ALGAE" publisher="International Society For The Study of Harmful Algae" city="Hong Kong, China">
        <title>Dinoflagellate meta-transcriptomics enabled by spliced leader.</title>
        <editorList>
            <person name="Unknown A."/>
        </editorList>
        <authorList>
            <person name="Lin S."/>
            <person name="Zhang H."/>
        </authorList>
    </citation>
    <scope>NUCLEOTIDE SEQUENCE</scope>
    <source>
        <strain evidence="1">CCMP1831</strain>
    </source>
</reference>
<name>E8Z6C7_PFIPI</name>
<dbReference type="AlphaFoldDB" id="E8Z6C7"/>
<proteinExistence type="evidence at transcript level"/>
<protein>
    <submittedName>
        <fullName evidence="1">Uncharacterized protein</fullName>
    </submittedName>
</protein>